<keyword evidence="4" id="KW-1185">Reference proteome</keyword>
<protein>
    <recommendedName>
        <fullName evidence="2">Response regulatory domain-containing protein</fullName>
    </recommendedName>
</protein>
<name>A0A2S6NB40_RHOGL</name>
<dbReference type="SMART" id="SM00448">
    <property type="entry name" value="REC"/>
    <property type="match status" value="1"/>
</dbReference>
<organism evidence="3 4">
    <name type="scientific">Rhodopila globiformis</name>
    <name type="common">Rhodopseudomonas globiformis</name>
    <dbReference type="NCBI Taxonomy" id="1071"/>
    <lineage>
        <taxon>Bacteria</taxon>
        <taxon>Pseudomonadati</taxon>
        <taxon>Pseudomonadota</taxon>
        <taxon>Alphaproteobacteria</taxon>
        <taxon>Acetobacterales</taxon>
        <taxon>Acetobacteraceae</taxon>
        <taxon>Rhodopila</taxon>
    </lineage>
</organism>
<feature type="domain" description="Response regulatory" evidence="2">
    <location>
        <begin position="11"/>
        <end position="123"/>
    </location>
</feature>
<evidence type="ECO:0000256" key="1">
    <source>
        <dbReference type="PROSITE-ProRule" id="PRU00169"/>
    </source>
</evidence>
<keyword evidence="1" id="KW-0597">Phosphoprotein</keyword>
<proteinExistence type="predicted"/>
<feature type="modified residue" description="4-aspartylphosphate" evidence="1">
    <location>
        <position position="63"/>
    </location>
</feature>
<dbReference type="EMBL" id="NHRY01000182">
    <property type="protein sequence ID" value="PPQ31833.1"/>
    <property type="molecule type" value="Genomic_DNA"/>
</dbReference>
<dbReference type="GO" id="GO:0000160">
    <property type="term" value="P:phosphorelay signal transduction system"/>
    <property type="evidence" value="ECO:0007669"/>
    <property type="project" value="InterPro"/>
</dbReference>
<dbReference type="SUPFAM" id="SSF52172">
    <property type="entry name" value="CheY-like"/>
    <property type="match status" value="1"/>
</dbReference>
<dbReference type="InterPro" id="IPR001789">
    <property type="entry name" value="Sig_transdc_resp-reg_receiver"/>
</dbReference>
<evidence type="ECO:0000313" key="4">
    <source>
        <dbReference type="Proteomes" id="UP000239724"/>
    </source>
</evidence>
<comment type="caution">
    <text evidence="3">The sequence shown here is derived from an EMBL/GenBank/DDBJ whole genome shotgun (WGS) entry which is preliminary data.</text>
</comment>
<sequence>MNATPPDDRLAILVVDDETLIAMLLEDLLLDLDCTVVGPASTVAQSLALVENGGGTLDGALLDINLRGELVYPVADVLAARGVPFVFITGNAQHGIDPRYAAIPALAKPFSNDTISDVVESFRERRARVGG</sequence>
<dbReference type="PROSITE" id="PS50110">
    <property type="entry name" value="RESPONSE_REGULATORY"/>
    <property type="match status" value="1"/>
</dbReference>
<reference evidence="3 4" key="1">
    <citation type="journal article" date="2018" name="Arch. Microbiol.">
        <title>New insights into the metabolic potential of the phototrophic purple bacterium Rhodopila globiformis DSM 161(T) from its draft genome sequence and evidence for a vanadium-dependent nitrogenase.</title>
        <authorList>
            <person name="Imhoff J.F."/>
            <person name="Rahn T."/>
            <person name="Kunzel S."/>
            <person name="Neulinger S.C."/>
        </authorList>
    </citation>
    <scope>NUCLEOTIDE SEQUENCE [LARGE SCALE GENOMIC DNA]</scope>
    <source>
        <strain evidence="3 4">DSM 161</strain>
    </source>
</reference>
<evidence type="ECO:0000259" key="2">
    <source>
        <dbReference type="PROSITE" id="PS50110"/>
    </source>
</evidence>
<evidence type="ECO:0000313" key="3">
    <source>
        <dbReference type="EMBL" id="PPQ31833.1"/>
    </source>
</evidence>
<accession>A0A2S6NB40</accession>
<dbReference type="Gene3D" id="3.40.50.2300">
    <property type="match status" value="1"/>
</dbReference>
<dbReference type="InterPro" id="IPR011006">
    <property type="entry name" value="CheY-like_superfamily"/>
</dbReference>
<dbReference type="RefSeq" id="WP_104519935.1">
    <property type="nucleotide sequence ID" value="NZ_NHRY01000182.1"/>
</dbReference>
<dbReference type="OrthoDB" id="582170at2"/>
<gene>
    <name evidence="3" type="ORF">CCS01_16590</name>
</gene>
<dbReference type="Proteomes" id="UP000239724">
    <property type="component" value="Unassembled WGS sequence"/>
</dbReference>
<dbReference type="AlphaFoldDB" id="A0A2S6NB40"/>